<dbReference type="KEGG" id="api:100167649"/>
<reference evidence="3" key="3">
    <citation type="submission" date="2022-06" db="UniProtKB">
        <authorList>
            <consortium name="EnsemblMetazoa"/>
        </authorList>
    </citation>
    <scope>IDENTIFICATION</scope>
</reference>
<feature type="coiled-coil region" evidence="1">
    <location>
        <begin position="1"/>
        <end position="33"/>
    </location>
</feature>
<evidence type="ECO:0000313" key="2">
    <source>
        <dbReference type="EMBL" id="BAH72845.1"/>
    </source>
</evidence>
<accession>C4WY75</accession>
<reference evidence="2" key="1">
    <citation type="submission" date="2009-06" db="EMBL/GenBank/DDBJ databases">
        <title>A full-length cDNA resource of the pea aphid, Acyrthosiphon pisum.</title>
        <authorList>
            <person name="Shigenobu S."/>
            <person name="Nakabachi A."/>
            <person name="Richards S."/>
        </authorList>
    </citation>
    <scope>NUCLEOTIDE SEQUENCE</scope>
    <source>
        <strain evidence="2">LSR1</strain>
        <tissue evidence="2">Whole body</tissue>
    </source>
</reference>
<name>C4WY75_ACYPI</name>
<proteinExistence type="evidence at transcript level"/>
<dbReference type="AlphaFoldDB" id="C4WY75"/>
<sequence>MDQLNSALEQLSLSNLKEEIEIILSDQSKLKEEMQKNLIDQSKMNERIKSIITHLRHNTFFNDNYFPLNNDVDLVYMENKILIKTADPEFKSLLVDDLIYFFGGRDAKDMVTRLMTKLFAMTLLSGFTLEGYKNKSRSFSNLNIYKVIFEAVQKKFENTAEGDIKQAIRDHLKKLPRLSV</sequence>
<reference evidence="4" key="2">
    <citation type="submission" date="2010-06" db="EMBL/GenBank/DDBJ databases">
        <authorList>
            <person name="Jiang H."/>
            <person name="Abraham K."/>
            <person name="Ali S."/>
            <person name="Alsbrooks S.L."/>
            <person name="Anim B.N."/>
            <person name="Anosike U.S."/>
            <person name="Attaway T."/>
            <person name="Bandaranaike D.P."/>
            <person name="Battles P.K."/>
            <person name="Bell S.N."/>
            <person name="Bell A.V."/>
            <person name="Beltran B."/>
            <person name="Bickham C."/>
            <person name="Bustamante Y."/>
            <person name="Caleb T."/>
            <person name="Canada A."/>
            <person name="Cardenas V."/>
            <person name="Carter K."/>
            <person name="Chacko J."/>
            <person name="Chandrabose M.N."/>
            <person name="Chavez D."/>
            <person name="Chavez A."/>
            <person name="Chen L."/>
            <person name="Chu H.-S."/>
            <person name="Claassen K.J."/>
            <person name="Cockrell R."/>
            <person name="Collins M."/>
            <person name="Cooper J.A."/>
            <person name="Cree A."/>
            <person name="Curry S.M."/>
            <person name="Da Y."/>
            <person name="Dao M.D."/>
            <person name="Das B."/>
            <person name="Davila M.-L."/>
            <person name="Davy-Carroll L."/>
            <person name="Denson S."/>
            <person name="Dinh H."/>
            <person name="Ebong V.E."/>
            <person name="Edwards J.R."/>
            <person name="Egan A."/>
            <person name="El-Daye J."/>
            <person name="Escobedo L."/>
            <person name="Fernandez S."/>
            <person name="Fernando P.R."/>
            <person name="Flagg N."/>
            <person name="Forbes L.D."/>
            <person name="Fowler R.G."/>
            <person name="Fu Q."/>
            <person name="Gabisi R.A."/>
            <person name="Ganer J."/>
            <person name="Garbino Pronczuk A."/>
            <person name="Garcia R.M."/>
            <person name="Garner T."/>
            <person name="Garrett T.E."/>
            <person name="Gonzalez D.A."/>
            <person name="Hamid H."/>
            <person name="Hawkins E.S."/>
            <person name="Hirani K."/>
            <person name="Hogues M.E."/>
            <person name="Hollins B."/>
            <person name="Hsiao C.-H."/>
            <person name="Jabil R."/>
            <person name="James M.L."/>
            <person name="Jhangiani S.N."/>
            <person name="Johnson B."/>
            <person name="Johnson Q."/>
            <person name="Joshi V."/>
            <person name="Kalu J.B."/>
            <person name="Kam C."/>
            <person name="Kashfia A."/>
            <person name="Keebler J."/>
            <person name="Kisamo H."/>
            <person name="Kovar C.L."/>
            <person name="Lago L.A."/>
            <person name="Lai C.-Y."/>
            <person name="Laidlaw J."/>
            <person name="Lara F."/>
            <person name="Le T.-K."/>
            <person name="Lee S.L."/>
            <person name="Legall F.H."/>
            <person name="Lemon S.J."/>
            <person name="Lewis L.R."/>
            <person name="Li B."/>
            <person name="Liu Y."/>
            <person name="Liu Y.-S."/>
            <person name="Lopez J."/>
            <person name="Lozado R.J."/>
            <person name="Lu J."/>
            <person name="Madu R.C."/>
            <person name="Maheshwari M."/>
            <person name="Maheshwari R."/>
            <person name="Malloy K."/>
            <person name="Martinez E."/>
            <person name="Mathew T."/>
            <person name="Mercado I.C."/>
            <person name="Mercado C."/>
            <person name="Meyer B."/>
            <person name="Montgomery K."/>
            <person name="Morgan M.B."/>
            <person name="Munidasa M."/>
            <person name="Nazareth L.V."/>
            <person name="Nelson J."/>
            <person name="Ng B.M."/>
            <person name="Nguyen N.B."/>
            <person name="Nguyen P.Q."/>
            <person name="Nguyen T."/>
            <person name="Obregon M."/>
            <person name="Okwuonu G.O."/>
            <person name="Onwere C.G."/>
            <person name="Orozco G."/>
            <person name="Parra A."/>
            <person name="Patel S."/>
            <person name="Patil S."/>
            <person name="Perez A."/>
            <person name="Perez Y."/>
            <person name="Pham C."/>
            <person name="Primus E.L."/>
            <person name="Pu L.-L."/>
            <person name="Puazo M."/>
            <person name="Qin X."/>
            <person name="Quiroz J.B."/>
            <person name="Reese J."/>
            <person name="Richards S."/>
            <person name="Rives C.M."/>
            <person name="Robberts R."/>
            <person name="Ruiz S.J."/>
            <person name="Ruiz M.J."/>
            <person name="Santibanez J."/>
            <person name="Schneider B.W."/>
            <person name="Sisson I."/>
            <person name="Smith M."/>
            <person name="Sodergren E."/>
            <person name="Song X.-Z."/>
            <person name="Song B.B."/>
            <person name="Summersgill H."/>
            <person name="Thelus R."/>
            <person name="Thornton R.D."/>
            <person name="Trejos Z.Y."/>
            <person name="Usmani K."/>
            <person name="Vattathil S."/>
            <person name="Villasana D."/>
            <person name="Walker D.L."/>
            <person name="Wang S."/>
            <person name="Wang K."/>
            <person name="White C.S."/>
            <person name="Williams A.C."/>
            <person name="Williamson J."/>
            <person name="Wilson K."/>
            <person name="Woghiren I.O."/>
            <person name="Woodworth J.R."/>
            <person name="Worley K.C."/>
            <person name="Wright R.A."/>
            <person name="Wu W."/>
            <person name="Young L."/>
            <person name="Zhang L."/>
            <person name="Zhang J."/>
            <person name="Zhu Y."/>
            <person name="Muzny D.M."/>
            <person name="Weinstock G."/>
            <person name="Gibbs R.A."/>
        </authorList>
    </citation>
    <scope>NUCLEOTIDE SEQUENCE [LARGE SCALE GENOMIC DNA]</scope>
    <source>
        <strain evidence="4">LSR1</strain>
    </source>
</reference>
<dbReference type="HOGENOM" id="CLU_1497412_0_0_1"/>
<dbReference type="EMBL" id="AK343066">
    <property type="protein sequence ID" value="BAH72845.1"/>
    <property type="molecule type" value="mRNA"/>
</dbReference>
<evidence type="ECO:0000313" key="3">
    <source>
        <dbReference type="EnsemblMetazoa" id="NP_001156265.1"/>
    </source>
</evidence>
<gene>
    <name evidence="2" type="primary">ACYPI008426</name>
    <name evidence="3" type="synonym">100167649</name>
</gene>
<evidence type="ECO:0000256" key="1">
    <source>
        <dbReference type="SAM" id="Coils"/>
    </source>
</evidence>
<organism evidence="2">
    <name type="scientific">Acyrthosiphon pisum</name>
    <name type="common">Pea aphid</name>
    <dbReference type="NCBI Taxonomy" id="7029"/>
    <lineage>
        <taxon>Eukaryota</taxon>
        <taxon>Metazoa</taxon>
        <taxon>Ecdysozoa</taxon>
        <taxon>Arthropoda</taxon>
        <taxon>Hexapoda</taxon>
        <taxon>Insecta</taxon>
        <taxon>Pterygota</taxon>
        <taxon>Neoptera</taxon>
        <taxon>Paraneoptera</taxon>
        <taxon>Hemiptera</taxon>
        <taxon>Sternorrhyncha</taxon>
        <taxon>Aphidomorpha</taxon>
        <taxon>Aphidoidea</taxon>
        <taxon>Aphididae</taxon>
        <taxon>Macrosiphini</taxon>
        <taxon>Acyrthosiphon</taxon>
    </lineage>
</organism>
<evidence type="ECO:0000313" key="4">
    <source>
        <dbReference type="Proteomes" id="UP000007819"/>
    </source>
</evidence>
<keyword evidence="4" id="KW-1185">Reference proteome</keyword>
<dbReference type="OrthoDB" id="6784356at2759"/>
<keyword evidence="1" id="KW-0175">Coiled coil</keyword>
<dbReference type="Proteomes" id="UP000007819">
    <property type="component" value="Chromosome A2"/>
</dbReference>
<dbReference type="EnsemblMetazoa" id="NM_001162793.1">
    <property type="protein sequence ID" value="NP_001156265.1"/>
    <property type="gene ID" value="LOC100167649"/>
</dbReference>
<dbReference type="EnsemblMetazoa" id="XM_029488939.1">
    <property type="protein sequence ID" value="XP_029344799.1"/>
    <property type="gene ID" value="LOC100167649"/>
</dbReference>
<protein>
    <submittedName>
        <fullName evidence="2">ACYPI008426 protein</fullName>
    </submittedName>
</protein>